<feature type="region of interest" description="Disordered" evidence="1">
    <location>
        <begin position="1"/>
        <end position="26"/>
    </location>
</feature>
<keyword evidence="3" id="KW-1185">Reference proteome</keyword>
<reference evidence="2" key="2">
    <citation type="submission" date="2013-04" db="UniProtKB">
        <authorList>
            <consortium name="EnsemblPlants"/>
        </authorList>
    </citation>
    <scope>IDENTIFICATION</scope>
</reference>
<dbReference type="EnsemblPlants" id="OB01G14950.1">
    <property type="protein sequence ID" value="OB01G14950.1"/>
    <property type="gene ID" value="OB01G14950"/>
</dbReference>
<sequence length="83" mass="9175">MVSWRGGVRALGGRRGGAGAVGGGEGDRAGVEVVADVEVLLREVPEDGHRLLLRRRHHGQAQRPLLHHHERVFRLQRHRRAAA</sequence>
<dbReference type="Gramene" id="OB01G14950.1">
    <property type="protein sequence ID" value="OB01G14950.1"/>
    <property type="gene ID" value="OB01G14950"/>
</dbReference>
<evidence type="ECO:0000313" key="2">
    <source>
        <dbReference type="EnsemblPlants" id="OB01G14950.1"/>
    </source>
</evidence>
<evidence type="ECO:0000313" key="3">
    <source>
        <dbReference type="Proteomes" id="UP000006038"/>
    </source>
</evidence>
<dbReference type="Proteomes" id="UP000006038">
    <property type="component" value="Chromosome 1"/>
</dbReference>
<feature type="compositionally biased region" description="Gly residues" evidence="1">
    <location>
        <begin position="9"/>
        <end position="24"/>
    </location>
</feature>
<dbReference type="AlphaFoldDB" id="J3KWY9"/>
<name>J3KWY9_ORYBR</name>
<proteinExistence type="predicted"/>
<protein>
    <submittedName>
        <fullName evidence="2">Uncharacterized protein</fullName>
    </submittedName>
</protein>
<organism evidence="2">
    <name type="scientific">Oryza brachyantha</name>
    <name type="common">malo sina</name>
    <dbReference type="NCBI Taxonomy" id="4533"/>
    <lineage>
        <taxon>Eukaryota</taxon>
        <taxon>Viridiplantae</taxon>
        <taxon>Streptophyta</taxon>
        <taxon>Embryophyta</taxon>
        <taxon>Tracheophyta</taxon>
        <taxon>Spermatophyta</taxon>
        <taxon>Magnoliopsida</taxon>
        <taxon>Liliopsida</taxon>
        <taxon>Poales</taxon>
        <taxon>Poaceae</taxon>
        <taxon>BOP clade</taxon>
        <taxon>Oryzoideae</taxon>
        <taxon>Oryzeae</taxon>
        <taxon>Oryzinae</taxon>
        <taxon>Oryza</taxon>
    </lineage>
</organism>
<reference evidence="2" key="1">
    <citation type="journal article" date="2013" name="Nat. Commun.">
        <title>Whole-genome sequencing of Oryza brachyantha reveals mechanisms underlying Oryza genome evolution.</title>
        <authorList>
            <person name="Chen J."/>
            <person name="Huang Q."/>
            <person name="Gao D."/>
            <person name="Wang J."/>
            <person name="Lang Y."/>
            <person name="Liu T."/>
            <person name="Li B."/>
            <person name="Bai Z."/>
            <person name="Luis Goicoechea J."/>
            <person name="Liang C."/>
            <person name="Chen C."/>
            <person name="Zhang W."/>
            <person name="Sun S."/>
            <person name="Liao Y."/>
            <person name="Zhang X."/>
            <person name="Yang L."/>
            <person name="Song C."/>
            <person name="Wang M."/>
            <person name="Shi J."/>
            <person name="Liu G."/>
            <person name="Liu J."/>
            <person name="Zhou H."/>
            <person name="Zhou W."/>
            <person name="Yu Q."/>
            <person name="An N."/>
            <person name="Chen Y."/>
            <person name="Cai Q."/>
            <person name="Wang B."/>
            <person name="Liu B."/>
            <person name="Min J."/>
            <person name="Huang Y."/>
            <person name="Wu H."/>
            <person name="Li Z."/>
            <person name="Zhang Y."/>
            <person name="Yin Y."/>
            <person name="Song W."/>
            <person name="Jiang J."/>
            <person name="Jackson S.A."/>
            <person name="Wing R.A."/>
            <person name="Wang J."/>
            <person name="Chen M."/>
        </authorList>
    </citation>
    <scope>NUCLEOTIDE SEQUENCE [LARGE SCALE GENOMIC DNA]</scope>
    <source>
        <strain evidence="2">cv. IRGC 101232</strain>
    </source>
</reference>
<accession>J3KWY9</accession>
<dbReference type="HOGENOM" id="CLU_2549697_0_0_1"/>
<evidence type="ECO:0000256" key="1">
    <source>
        <dbReference type="SAM" id="MobiDB-lite"/>
    </source>
</evidence>